<feature type="transmembrane region" description="Helical" evidence="1">
    <location>
        <begin position="21"/>
        <end position="41"/>
    </location>
</feature>
<dbReference type="Proteomes" id="UP000035762">
    <property type="component" value="Unassembled WGS sequence"/>
</dbReference>
<proteinExistence type="predicted"/>
<feature type="transmembrane region" description="Helical" evidence="1">
    <location>
        <begin position="47"/>
        <end position="66"/>
    </location>
</feature>
<comment type="caution">
    <text evidence="2">The sequence shown here is derived from an EMBL/GenBank/DDBJ whole genome shotgun (WGS) entry which is preliminary data.</text>
</comment>
<dbReference type="OrthoDB" id="9815400at2"/>
<dbReference type="InterPro" id="IPR005325">
    <property type="entry name" value="DUF308_memb"/>
</dbReference>
<dbReference type="PANTHER" id="PTHR34989">
    <property type="entry name" value="PROTEIN HDED"/>
    <property type="match status" value="1"/>
</dbReference>
<keyword evidence="3" id="KW-1185">Reference proteome</keyword>
<protein>
    <submittedName>
        <fullName evidence="2">Acid-resistance membrane protein</fullName>
    </submittedName>
</protein>
<evidence type="ECO:0000256" key="1">
    <source>
        <dbReference type="SAM" id="Phobius"/>
    </source>
</evidence>
<reference evidence="2 3" key="1">
    <citation type="journal article" date="2014" name="Genome Announc.">
        <title>Genome Sequence of Afipia felis Strain 76713, Isolated in Hospital Water Using an Amoeba Co-Culture Procedure.</title>
        <authorList>
            <person name="Benamar S."/>
            <person name="La Scola B."/>
            <person name="Croce O."/>
        </authorList>
    </citation>
    <scope>NUCLEOTIDE SEQUENCE [LARGE SCALE GENOMIC DNA]</scope>
    <source>
        <strain evidence="2 3">76713</strain>
    </source>
</reference>
<accession>A0A090MML4</accession>
<keyword evidence="1" id="KW-1133">Transmembrane helix</keyword>
<dbReference type="PANTHER" id="PTHR34989:SF1">
    <property type="entry name" value="PROTEIN HDED"/>
    <property type="match status" value="1"/>
</dbReference>
<evidence type="ECO:0000313" key="3">
    <source>
        <dbReference type="Proteomes" id="UP000035762"/>
    </source>
</evidence>
<dbReference type="InterPro" id="IPR052712">
    <property type="entry name" value="Acid_resist_chaperone_HdeD"/>
</dbReference>
<dbReference type="RefSeq" id="WP_009337478.1">
    <property type="nucleotide sequence ID" value="NZ_CCAZ020000001.1"/>
</dbReference>
<feature type="transmembrane region" description="Helical" evidence="1">
    <location>
        <begin position="103"/>
        <end position="124"/>
    </location>
</feature>
<dbReference type="STRING" id="1035.BN961_00267"/>
<feature type="transmembrane region" description="Helical" evidence="1">
    <location>
        <begin position="161"/>
        <end position="183"/>
    </location>
</feature>
<feature type="transmembrane region" description="Helical" evidence="1">
    <location>
        <begin position="78"/>
        <end position="97"/>
    </location>
</feature>
<name>A0A090MML4_AFIFE</name>
<gene>
    <name evidence="2" type="ORF">BN961_00267</name>
</gene>
<keyword evidence="1" id="KW-0472">Membrane</keyword>
<dbReference type="EMBL" id="CCAZ020000001">
    <property type="protein sequence ID" value="CEG06889.1"/>
    <property type="molecule type" value="Genomic_DNA"/>
</dbReference>
<dbReference type="GO" id="GO:0005886">
    <property type="term" value="C:plasma membrane"/>
    <property type="evidence" value="ECO:0007669"/>
    <property type="project" value="TreeGrafter"/>
</dbReference>
<feature type="transmembrane region" description="Helical" evidence="1">
    <location>
        <begin position="136"/>
        <end position="155"/>
    </location>
</feature>
<keyword evidence="1" id="KW-0812">Transmembrane</keyword>
<dbReference type="Pfam" id="PF03729">
    <property type="entry name" value="DUF308"/>
    <property type="match status" value="1"/>
</dbReference>
<organism evidence="2 3">
    <name type="scientific">Afipia felis</name>
    <name type="common">Cat scratch disease bacillus</name>
    <dbReference type="NCBI Taxonomy" id="1035"/>
    <lineage>
        <taxon>Bacteria</taxon>
        <taxon>Pseudomonadati</taxon>
        <taxon>Pseudomonadota</taxon>
        <taxon>Alphaproteobacteria</taxon>
        <taxon>Hyphomicrobiales</taxon>
        <taxon>Nitrobacteraceae</taxon>
        <taxon>Afipia</taxon>
    </lineage>
</organism>
<sequence>MSISDGSHHSLGSALHSLRAKWGWVLALGIVYVIAGVIALGNELFSTFVSVAIIGAVMFVSGIFEIFSAFQMKTWGSFFLWIALGALYAVAGIFVWINPLLAAGAFTLLIGIALIASGLVRIFLAFRLPDTAPRFWICLSGAITVLLGAIILAHWPVSSLYVLGLFLGIDLLFAGFGWIGMALKLRH</sequence>
<dbReference type="AlphaFoldDB" id="A0A090MML4"/>
<evidence type="ECO:0000313" key="2">
    <source>
        <dbReference type="EMBL" id="CEG06889.1"/>
    </source>
</evidence>